<dbReference type="GeneID" id="20192403"/>
<feature type="region of interest" description="Disordered" evidence="1">
    <location>
        <begin position="377"/>
        <end position="402"/>
    </location>
</feature>
<dbReference type="EMBL" id="KI669611">
    <property type="protein sequence ID" value="ETN03555.1"/>
    <property type="molecule type" value="Genomic_DNA"/>
</dbReference>
<reference evidence="4" key="1">
    <citation type="submission" date="2011-12" db="EMBL/GenBank/DDBJ databases">
        <authorList>
            <consortium name="The Broad Institute Genome Sequencing Platform"/>
            <person name="Russ C."/>
            <person name="Tyler B."/>
            <person name="Panabieres F."/>
            <person name="Shan W."/>
            <person name="Tripathy S."/>
            <person name="Grunwald N."/>
            <person name="Machado M."/>
            <person name="Young S.K."/>
            <person name="Zeng Q."/>
            <person name="Gargeya S."/>
            <person name="Fitzgerald M."/>
            <person name="Haas B."/>
            <person name="Abouelleil A."/>
            <person name="Alvarado L."/>
            <person name="Arachchi H.M."/>
            <person name="Berlin A."/>
            <person name="Chapman S.B."/>
            <person name="Gearin G."/>
            <person name="Goldberg J."/>
            <person name="Griggs A."/>
            <person name="Gujja S."/>
            <person name="Hansen M."/>
            <person name="Heiman D."/>
            <person name="Howarth C."/>
            <person name="Larimer J."/>
            <person name="Lui A."/>
            <person name="MacDonald P.J.P."/>
            <person name="McCowen C."/>
            <person name="Montmayeur A."/>
            <person name="Murphy C."/>
            <person name="Neiman D."/>
            <person name="Pearson M."/>
            <person name="Priest M."/>
            <person name="Roberts A."/>
            <person name="Saif S."/>
            <person name="Shea T."/>
            <person name="Sisk P."/>
            <person name="Stolte C."/>
            <person name="Sykes S."/>
            <person name="Wortman J."/>
            <person name="Nusbaum C."/>
            <person name="Birren B."/>
        </authorList>
    </citation>
    <scope>NUCLEOTIDE SEQUENCE [LARGE SCALE GENOMIC DNA]</scope>
    <source>
        <strain evidence="4">INRA-310</strain>
    </source>
</reference>
<feature type="compositionally biased region" description="Basic and acidic residues" evidence="1">
    <location>
        <begin position="388"/>
        <end position="402"/>
    </location>
</feature>
<name>W2PU51_PHYN3</name>
<dbReference type="InterPro" id="IPR048324">
    <property type="entry name" value="ZSWIM1-3_RNaseH-like"/>
</dbReference>
<dbReference type="InterPro" id="IPR052579">
    <property type="entry name" value="Zinc_finger_SWIM"/>
</dbReference>
<evidence type="ECO:0000313" key="3">
    <source>
        <dbReference type="EMBL" id="ETN03555.1"/>
    </source>
</evidence>
<dbReference type="PANTHER" id="PTHR31569:SF4">
    <property type="entry name" value="SWIM-TYPE DOMAIN-CONTAINING PROTEIN"/>
    <property type="match status" value="1"/>
</dbReference>
<dbReference type="STRING" id="761204.W2PU51"/>
<dbReference type="Pfam" id="PF21056">
    <property type="entry name" value="ZSWIM1-3_RNaseH-like"/>
    <property type="match status" value="1"/>
</dbReference>
<gene>
    <name evidence="3" type="ORF">PPTG_23804</name>
</gene>
<sequence length="725" mass="83011">MGQDSAQDRMKDLLHALRQLDGSDVLVIQDQLDITCGVIMQTKVQKMMFDRWGENLTMNFTHSTNNIGYHLGSLVVTTCTGRGFPVVDFMCLNENAVTISSIMEYFKEKNPGWKDVTSVVIDKDFFHAITYWKKVVKRKEFRLRVADREDLLDLMTKLLYCRTQDAYQSGYDALKEYCRAARKNAFSAYFEKNWHSCRIMWSNYARGKHFTAGNTTTNRIESNWKYLKMLLGLKKRIDKTLAGLLQHQMIITRQIVSAIEKQHSSSRLPKTVPSFLRAVARRLSPYMLEKVKNEWEGFVNGKERTTCMHEEPVSKWKVIIHTKFTTSEGHGFQILPGISVHESWSTFEALDVKDELTSAANALQPIVNMSKLKLPKRIRLPDSSDQSAEERKSHTPSHDKREVVYIRLRRDERAKQVVLTSAEKYSYAKAMREAATANTRDIGDNEDDEAEAELYSFLNPPTDLATTNLMNALQNTEGVTDGSSDGEPIPQTQKAEVSPVDSEEVLSVEDNANQQQPLKRLVLQVSVNPNKGEHVGLEQADTPTPPGSDVPARQVDIINVPKPKTKEKKTRSNPKQLRQTKIATRLAVHKYPSDLTVQLYEFVIWTRNTSNMKLVAEMVEKYPVQLDDAADTLRVHPYLYEPLIDEEYHEDMEEVWKGIKDQENKVVMEGLRGFVKRWCQASTPTTKLRIDPIEWVEVPQQLDYASCGVFVVAQAFSYVHGNFQW</sequence>
<dbReference type="VEuPathDB" id="FungiDB:PPTG_23804"/>
<reference evidence="3 4" key="2">
    <citation type="submission" date="2013-11" db="EMBL/GenBank/DDBJ databases">
        <title>The Genome Sequence of Phytophthora parasitica INRA-310.</title>
        <authorList>
            <consortium name="The Broad Institute Genomics Platform"/>
            <person name="Russ C."/>
            <person name="Tyler B."/>
            <person name="Panabieres F."/>
            <person name="Shan W."/>
            <person name="Tripathy S."/>
            <person name="Grunwald N."/>
            <person name="Machado M."/>
            <person name="Johnson C.S."/>
            <person name="Arredondo F."/>
            <person name="Hong C."/>
            <person name="Coffey M."/>
            <person name="Young S.K."/>
            <person name="Zeng Q."/>
            <person name="Gargeya S."/>
            <person name="Fitzgerald M."/>
            <person name="Abouelleil A."/>
            <person name="Alvarado L."/>
            <person name="Chapman S.B."/>
            <person name="Gainer-Dewar J."/>
            <person name="Goldberg J."/>
            <person name="Griggs A."/>
            <person name="Gujja S."/>
            <person name="Hansen M."/>
            <person name="Howarth C."/>
            <person name="Imamovic A."/>
            <person name="Ireland A."/>
            <person name="Larimer J."/>
            <person name="McCowan C."/>
            <person name="Murphy C."/>
            <person name="Pearson M."/>
            <person name="Poon T.W."/>
            <person name="Priest M."/>
            <person name="Roberts A."/>
            <person name="Saif S."/>
            <person name="Shea T."/>
            <person name="Sykes S."/>
            <person name="Wortman J."/>
            <person name="Nusbaum C."/>
            <person name="Birren B."/>
        </authorList>
    </citation>
    <scope>NUCLEOTIDE SEQUENCE [LARGE SCALE GENOMIC DNA]</scope>
    <source>
        <strain evidence="3 4">INRA-310</strain>
    </source>
</reference>
<evidence type="ECO:0000256" key="1">
    <source>
        <dbReference type="SAM" id="MobiDB-lite"/>
    </source>
</evidence>
<proteinExistence type="predicted"/>
<feature type="region of interest" description="Disordered" evidence="1">
    <location>
        <begin position="477"/>
        <end position="496"/>
    </location>
</feature>
<accession>W2PU51</accession>
<protein>
    <recommendedName>
        <fullName evidence="2">ZSWIM1/3 RNaseH-like domain-containing protein</fullName>
    </recommendedName>
</protein>
<feature type="domain" description="ZSWIM1/3 RNaseH-like" evidence="2">
    <location>
        <begin position="21"/>
        <end position="127"/>
    </location>
</feature>
<organism evidence="3 4">
    <name type="scientific">Phytophthora nicotianae (strain INRA-310)</name>
    <name type="common">Phytophthora parasitica</name>
    <dbReference type="NCBI Taxonomy" id="761204"/>
    <lineage>
        <taxon>Eukaryota</taxon>
        <taxon>Sar</taxon>
        <taxon>Stramenopiles</taxon>
        <taxon>Oomycota</taxon>
        <taxon>Peronosporomycetes</taxon>
        <taxon>Peronosporales</taxon>
        <taxon>Peronosporaceae</taxon>
        <taxon>Phytophthora</taxon>
    </lineage>
</organism>
<dbReference type="Proteomes" id="UP000018817">
    <property type="component" value="Unassembled WGS sequence"/>
</dbReference>
<evidence type="ECO:0000313" key="4">
    <source>
        <dbReference type="Proteomes" id="UP000018817"/>
    </source>
</evidence>
<feature type="region of interest" description="Disordered" evidence="1">
    <location>
        <begin position="533"/>
        <end position="552"/>
    </location>
</feature>
<dbReference type="PANTHER" id="PTHR31569">
    <property type="entry name" value="SWIM-TYPE DOMAIN-CONTAINING PROTEIN"/>
    <property type="match status" value="1"/>
</dbReference>
<dbReference type="AlphaFoldDB" id="W2PU51"/>
<dbReference type="RefSeq" id="XP_008911328.1">
    <property type="nucleotide sequence ID" value="XM_008913080.1"/>
</dbReference>
<evidence type="ECO:0000259" key="2">
    <source>
        <dbReference type="Pfam" id="PF21056"/>
    </source>
</evidence>